<dbReference type="InterPro" id="IPR036420">
    <property type="entry name" value="BRCT_dom_sf"/>
</dbReference>
<dbReference type="InterPro" id="IPR001357">
    <property type="entry name" value="BRCT_dom"/>
</dbReference>
<dbReference type="InterPro" id="IPR036775">
    <property type="entry name" value="DNA_pol_Y-fam_lit_finger_sf"/>
</dbReference>
<feature type="domain" description="UmuC" evidence="5">
    <location>
        <begin position="126"/>
        <end position="306"/>
    </location>
</feature>
<dbReference type="GO" id="GO:0005634">
    <property type="term" value="C:nucleus"/>
    <property type="evidence" value="ECO:0007669"/>
    <property type="project" value="TreeGrafter"/>
</dbReference>
<dbReference type="InterPro" id="IPR017961">
    <property type="entry name" value="DNA_pol_Y-fam_little_finger"/>
</dbReference>
<dbReference type="GO" id="GO:0006281">
    <property type="term" value="P:DNA repair"/>
    <property type="evidence" value="ECO:0007669"/>
    <property type="project" value="InterPro"/>
</dbReference>
<dbReference type="GO" id="GO:0003684">
    <property type="term" value="F:damaged DNA binding"/>
    <property type="evidence" value="ECO:0007669"/>
    <property type="project" value="InterPro"/>
</dbReference>
<dbReference type="InterPro" id="IPR001126">
    <property type="entry name" value="UmuC"/>
</dbReference>
<accession>A0A196S691</accession>
<dbReference type="GO" id="GO:0017125">
    <property type="term" value="F:deoxycytidyl transferase activity"/>
    <property type="evidence" value="ECO:0007669"/>
    <property type="project" value="TreeGrafter"/>
</dbReference>
<dbReference type="Gene3D" id="3.30.1490.100">
    <property type="entry name" value="DNA polymerase, Y-family, little finger domain"/>
    <property type="match status" value="1"/>
</dbReference>
<dbReference type="Gene3D" id="3.40.50.10190">
    <property type="entry name" value="BRCT domain"/>
    <property type="match status" value="1"/>
</dbReference>
<dbReference type="GO" id="GO:0003887">
    <property type="term" value="F:DNA-directed DNA polymerase activity"/>
    <property type="evidence" value="ECO:0007669"/>
    <property type="project" value="InterPro"/>
</dbReference>
<dbReference type="PROSITE" id="PS50173">
    <property type="entry name" value="UMUC"/>
    <property type="match status" value="1"/>
</dbReference>
<evidence type="ECO:0000313" key="7">
    <source>
        <dbReference type="Proteomes" id="UP000078348"/>
    </source>
</evidence>
<dbReference type="InterPro" id="IPR053848">
    <property type="entry name" value="IMS_HHH_1"/>
</dbReference>
<dbReference type="PANTHER" id="PTHR45990">
    <property type="entry name" value="DNA REPAIR PROTEIN REV1"/>
    <property type="match status" value="1"/>
</dbReference>
<dbReference type="EMBL" id="LXWW01000534">
    <property type="protein sequence ID" value="OAO12573.1"/>
    <property type="molecule type" value="Genomic_DNA"/>
</dbReference>
<dbReference type="STRING" id="478820.A0A196S691"/>
<feature type="region of interest" description="Disordered" evidence="3">
    <location>
        <begin position="479"/>
        <end position="498"/>
    </location>
</feature>
<dbReference type="Pfam" id="PF21999">
    <property type="entry name" value="IMS_HHH_1"/>
    <property type="match status" value="1"/>
</dbReference>
<dbReference type="Gene3D" id="3.40.1170.60">
    <property type="match status" value="1"/>
</dbReference>
<evidence type="ECO:0000259" key="5">
    <source>
        <dbReference type="PROSITE" id="PS50173"/>
    </source>
</evidence>
<keyword evidence="2" id="KW-0237">DNA synthesis</keyword>
<evidence type="ECO:0000259" key="4">
    <source>
        <dbReference type="PROSITE" id="PS50172"/>
    </source>
</evidence>
<dbReference type="Gene3D" id="3.30.70.270">
    <property type="match status" value="1"/>
</dbReference>
<dbReference type="Pfam" id="PF00817">
    <property type="entry name" value="IMS"/>
    <property type="match status" value="1"/>
</dbReference>
<evidence type="ECO:0000256" key="2">
    <source>
        <dbReference type="ARBA" id="ARBA00022634"/>
    </source>
</evidence>
<dbReference type="GO" id="GO:0070987">
    <property type="term" value="P:error-free translesion synthesis"/>
    <property type="evidence" value="ECO:0007669"/>
    <property type="project" value="TreeGrafter"/>
</dbReference>
<dbReference type="Gene3D" id="1.10.150.20">
    <property type="entry name" value="5' to 3' exonuclease, C-terminal subdomain"/>
    <property type="match status" value="1"/>
</dbReference>
<keyword evidence="7" id="KW-1185">Reference proteome</keyword>
<gene>
    <name evidence="6" type="ORF">AV274_5735</name>
</gene>
<evidence type="ECO:0000256" key="1">
    <source>
        <dbReference type="ARBA" id="ARBA00010945"/>
    </source>
</evidence>
<reference evidence="6 7" key="1">
    <citation type="submission" date="2016-05" db="EMBL/GenBank/DDBJ databases">
        <title>Nuclear genome of Blastocystis sp. subtype 1 NandII.</title>
        <authorList>
            <person name="Gentekaki E."/>
            <person name="Curtis B."/>
            <person name="Stairs C."/>
            <person name="Eme L."/>
            <person name="Herman E."/>
            <person name="Klimes V."/>
            <person name="Arias M.C."/>
            <person name="Elias M."/>
            <person name="Hilliou F."/>
            <person name="Klute M."/>
            <person name="Malik S.-B."/>
            <person name="Pightling A."/>
            <person name="Rachubinski R."/>
            <person name="Salas D."/>
            <person name="Schlacht A."/>
            <person name="Suga H."/>
            <person name="Archibald J."/>
            <person name="Ball S.G."/>
            <person name="Clark G."/>
            <person name="Dacks J."/>
            <person name="Van Der Giezen M."/>
            <person name="Tsaousis A."/>
            <person name="Roger A."/>
        </authorList>
    </citation>
    <scope>NUCLEOTIDE SEQUENCE [LARGE SCALE GENOMIC DNA]</scope>
    <source>
        <strain evidence="7">ATCC 50177 / NandII</strain>
    </source>
</reference>
<dbReference type="GO" id="GO:0042276">
    <property type="term" value="P:error-prone translesion synthesis"/>
    <property type="evidence" value="ECO:0007669"/>
    <property type="project" value="TreeGrafter"/>
</dbReference>
<dbReference type="Pfam" id="PF11799">
    <property type="entry name" value="IMS_C"/>
    <property type="match status" value="1"/>
</dbReference>
<name>A0A196S691_BLAHN</name>
<dbReference type="Proteomes" id="UP000078348">
    <property type="component" value="Unassembled WGS sequence"/>
</dbReference>
<proteinExistence type="inferred from homology"/>
<sequence length="623" mass="69946">MMCDHGGRFEPVSFGVKLTHFVAENVSYAKYKDLQKKHDIYVVTPDWIVESVNAGKRMSESSFSLFAESRGLPEIVGGKKTVYTPEHVLEKSRFHLMGVIKQELQELVRDHYDESPIHKPGKDCIYAHIDMDCYFVQIAMLSHPELKGRPVAVSSSNSPHSEISSCNYEARHYGVQKGYWMKRAKQLCPDLIVLPYDFETTKTVSRQIVSIVLEYTTRVQVGSCDELFCDLSMFAENQAFLSILHTIKDRIRAETGCSCSVGVSHSLLLCRVATKRAKPDGLVYIPFEERAACLAEAEVTVLPGVGAALAQQLGALGVRTCAELRAKTRSALEAAVGPKTATTLLQFARGEDERVLHVEAVVQSIGTQVSYGVRCAEKKDVAEYMKSVCKMLIAKTTERAMGGHKLVLKIYKRKANQTTTKFMGSEPVDILSTTYTSPTLLVSFEPVFANAWALFEKLQILPEDVRGIGLTLKELGSVGAEKTPQRQGKPKRGRDASPLTIQELLKRPHKAAKPMLDWNTVVEMCEMRVAVESEEAKEAKRLCEWMMSERGEEEEEWVRGYMESHDPNEELVVVMKELMKARLKCDVRGSEGVLAAMRSAKNEEWKGVLRELEEMVKNCYLWL</sequence>
<dbReference type="InterPro" id="IPR043128">
    <property type="entry name" value="Rev_trsase/Diguanyl_cyclase"/>
</dbReference>
<dbReference type="AlphaFoldDB" id="A0A196S691"/>
<protein>
    <submittedName>
        <fullName evidence="6">DNA repair protein REV1</fullName>
    </submittedName>
</protein>
<feature type="domain" description="BRCT" evidence="4">
    <location>
        <begin position="1"/>
        <end position="65"/>
    </location>
</feature>
<dbReference type="InterPro" id="IPR043502">
    <property type="entry name" value="DNA/RNA_pol_sf"/>
</dbReference>
<dbReference type="SUPFAM" id="SSF56672">
    <property type="entry name" value="DNA/RNA polymerases"/>
    <property type="match status" value="1"/>
</dbReference>
<dbReference type="PROSITE" id="PS50172">
    <property type="entry name" value="BRCT"/>
    <property type="match status" value="1"/>
</dbReference>
<comment type="similarity">
    <text evidence="1">Belongs to the DNA polymerase type-Y family.</text>
</comment>
<dbReference type="PANTHER" id="PTHR45990:SF1">
    <property type="entry name" value="DNA REPAIR PROTEIN REV1"/>
    <property type="match status" value="1"/>
</dbReference>
<comment type="caution">
    <text evidence="6">The sequence shown here is derived from an EMBL/GenBank/DDBJ whole genome shotgun (WGS) entry which is preliminary data.</text>
</comment>
<dbReference type="SUPFAM" id="SSF52113">
    <property type="entry name" value="BRCT domain"/>
    <property type="match status" value="1"/>
</dbReference>
<dbReference type="OrthoDB" id="427711at2759"/>
<evidence type="ECO:0000256" key="3">
    <source>
        <dbReference type="SAM" id="MobiDB-lite"/>
    </source>
</evidence>
<organism evidence="6 7">
    <name type="scientific">Blastocystis sp. subtype 1 (strain ATCC 50177 / NandII)</name>
    <dbReference type="NCBI Taxonomy" id="478820"/>
    <lineage>
        <taxon>Eukaryota</taxon>
        <taxon>Sar</taxon>
        <taxon>Stramenopiles</taxon>
        <taxon>Bigyra</taxon>
        <taxon>Opalozoa</taxon>
        <taxon>Opalinata</taxon>
        <taxon>Blastocystidae</taxon>
        <taxon>Blastocystis</taxon>
    </lineage>
</organism>
<dbReference type="SUPFAM" id="SSF100879">
    <property type="entry name" value="Lesion bypass DNA polymerase (Y-family), little finger domain"/>
    <property type="match status" value="1"/>
</dbReference>
<evidence type="ECO:0000313" key="6">
    <source>
        <dbReference type="EMBL" id="OAO12573.1"/>
    </source>
</evidence>